<dbReference type="STRING" id="1245748.A0A229XIF7"/>
<dbReference type="PANTHER" id="PTHR24343">
    <property type="entry name" value="SERINE/THREONINE KINASE"/>
    <property type="match status" value="1"/>
</dbReference>
<name>A0A229XIF7_9EURO</name>
<feature type="domain" description="Protein kinase" evidence="10">
    <location>
        <begin position="87"/>
        <end position="378"/>
    </location>
</feature>
<evidence type="ECO:0000313" key="11">
    <source>
        <dbReference type="EMBL" id="RLL98670.1"/>
    </source>
</evidence>
<dbReference type="InterPro" id="IPR011009">
    <property type="entry name" value="Kinase-like_dom_sf"/>
</dbReference>
<feature type="region of interest" description="Disordered" evidence="9">
    <location>
        <begin position="1"/>
        <end position="26"/>
    </location>
</feature>
<dbReference type="EMBL" id="NIDN02000047">
    <property type="protein sequence ID" value="RLL98670.1"/>
    <property type="molecule type" value="Genomic_DNA"/>
</dbReference>
<dbReference type="Pfam" id="PF00069">
    <property type="entry name" value="Pkinase"/>
    <property type="match status" value="1"/>
</dbReference>
<evidence type="ECO:0000256" key="2">
    <source>
        <dbReference type="ARBA" id="ARBA00022527"/>
    </source>
</evidence>
<evidence type="ECO:0000313" key="12">
    <source>
        <dbReference type="Proteomes" id="UP000215289"/>
    </source>
</evidence>
<protein>
    <recommendedName>
        <fullName evidence="1">non-specific serine/threonine protein kinase</fullName>
        <ecNumber evidence="1">2.7.11.1</ecNumber>
    </recommendedName>
</protein>
<evidence type="ECO:0000256" key="4">
    <source>
        <dbReference type="ARBA" id="ARBA00022741"/>
    </source>
</evidence>
<dbReference type="SUPFAM" id="SSF56112">
    <property type="entry name" value="Protein kinase-like (PK-like)"/>
    <property type="match status" value="1"/>
</dbReference>
<dbReference type="GO" id="GO:0005829">
    <property type="term" value="C:cytosol"/>
    <property type="evidence" value="ECO:0007669"/>
    <property type="project" value="TreeGrafter"/>
</dbReference>
<feature type="compositionally biased region" description="Polar residues" evidence="9">
    <location>
        <begin position="1"/>
        <end position="10"/>
    </location>
</feature>
<keyword evidence="12" id="KW-1185">Reference proteome</keyword>
<reference evidence="11 12" key="1">
    <citation type="submission" date="2018-08" db="EMBL/GenBank/DDBJ databases">
        <title>Draft genome sequences of two Aspergillus turcosus clinical strains isolated from bronchoalveolar lavage fluid: one azole-susceptible and the other azole-resistant.</title>
        <authorList>
            <person name="Parent-Michaud M."/>
            <person name="Dufresne P.J."/>
            <person name="Fournier E."/>
            <person name="Martineau C."/>
            <person name="Moreira S."/>
            <person name="Perkins V."/>
            <person name="De Repentigny L."/>
            <person name="Dufresne S.F."/>
        </authorList>
    </citation>
    <scope>NUCLEOTIDE SEQUENCE [LARGE SCALE GENOMIC DNA]</scope>
    <source>
        <strain evidence="11">HMR AF 1038</strain>
    </source>
</reference>
<dbReference type="GO" id="GO:0030003">
    <property type="term" value="P:intracellular monoatomic cation homeostasis"/>
    <property type="evidence" value="ECO:0007669"/>
    <property type="project" value="TreeGrafter"/>
</dbReference>
<evidence type="ECO:0000256" key="7">
    <source>
        <dbReference type="ARBA" id="ARBA00047899"/>
    </source>
</evidence>
<gene>
    <name evidence="11" type="ORF">CFD26_100998</name>
</gene>
<dbReference type="Gene3D" id="1.10.510.10">
    <property type="entry name" value="Transferase(Phosphotransferase) domain 1"/>
    <property type="match status" value="1"/>
</dbReference>
<evidence type="ECO:0000256" key="8">
    <source>
        <dbReference type="ARBA" id="ARBA00048679"/>
    </source>
</evidence>
<organism evidence="11 12">
    <name type="scientific">Aspergillus turcosus</name>
    <dbReference type="NCBI Taxonomy" id="1245748"/>
    <lineage>
        <taxon>Eukaryota</taxon>
        <taxon>Fungi</taxon>
        <taxon>Dikarya</taxon>
        <taxon>Ascomycota</taxon>
        <taxon>Pezizomycotina</taxon>
        <taxon>Eurotiomycetes</taxon>
        <taxon>Eurotiomycetidae</taxon>
        <taxon>Eurotiales</taxon>
        <taxon>Aspergillaceae</taxon>
        <taxon>Aspergillus</taxon>
        <taxon>Aspergillus subgen. Fumigati</taxon>
    </lineage>
</organism>
<sequence length="391" mass="43255">MSPISRPNSSHGHDTDHLHDLVSQEPGETYNPFQGLKLSNLFIRCWPTSKDTCTPEQRPLLLSSSSGYSSISPSSPPPPLSLSEKYGTCTEILHYGSYSSVRLYARRPPSSPTSPKQLHVIKVFRRSSSPSIITHHRFEQTLSSSLSHPNILRTIDSFTNDRGELCLVTEYCAAGDLCTLIATAAASLSLFDINCFFKQIMRALAYLHDRGVAHRDLKPENILLTVHGAVKLADFGSAVCLPASTSDSDTEAEAEAEGEVGSPGVVGYSPPRKLLGTIPYIAPEDLSEVKTFDPRAGDVWAAGLVYMAMRCRRLLWRIASEEEDTRYREYLVGRKGEEGYAPIEGLGESRCRNVVYAMLDPNPRRRITAAQVLRSEWMYGMRVCRAGEKGL</sequence>
<keyword evidence="4" id="KW-0547">Nucleotide-binding</keyword>
<dbReference type="PANTHER" id="PTHR24343:SF558">
    <property type="entry name" value="PROTEIN KINASE DOMAIN-CONTAINING PROTEIN"/>
    <property type="match status" value="1"/>
</dbReference>
<dbReference type="AlphaFoldDB" id="A0A229XIF7"/>
<keyword evidence="5" id="KW-0418">Kinase</keyword>
<accession>A0A229XIF7</accession>
<comment type="caution">
    <text evidence="11">The sequence shown here is derived from an EMBL/GenBank/DDBJ whole genome shotgun (WGS) entry which is preliminary data.</text>
</comment>
<evidence type="ECO:0000256" key="9">
    <source>
        <dbReference type="SAM" id="MobiDB-lite"/>
    </source>
</evidence>
<dbReference type="GO" id="GO:0004674">
    <property type="term" value="F:protein serine/threonine kinase activity"/>
    <property type="evidence" value="ECO:0007669"/>
    <property type="project" value="UniProtKB-KW"/>
</dbReference>
<dbReference type="SMART" id="SM00220">
    <property type="entry name" value="S_TKc"/>
    <property type="match status" value="1"/>
</dbReference>
<dbReference type="EC" id="2.7.11.1" evidence="1"/>
<evidence type="ECO:0000256" key="6">
    <source>
        <dbReference type="ARBA" id="ARBA00022840"/>
    </source>
</evidence>
<keyword evidence="2" id="KW-0723">Serine/threonine-protein kinase</keyword>
<dbReference type="OrthoDB" id="4062651at2759"/>
<proteinExistence type="predicted"/>
<evidence type="ECO:0000256" key="5">
    <source>
        <dbReference type="ARBA" id="ARBA00022777"/>
    </source>
</evidence>
<dbReference type="InterPro" id="IPR000719">
    <property type="entry name" value="Prot_kinase_dom"/>
</dbReference>
<comment type="catalytic activity">
    <reaction evidence="8">
        <text>L-seryl-[protein] + ATP = O-phospho-L-seryl-[protein] + ADP + H(+)</text>
        <dbReference type="Rhea" id="RHEA:17989"/>
        <dbReference type="Rhea" id="RHEA-COMP:9863"/>
        <dbReference type="Rhea" id="RHEA-COMP:11604"/>
        <dbReference type="ChEBI" id="CHEBI:15378"/>
        <dbReference type="ChEBI" id="CHEBI:29999"/>
        <dbReference type="ChEBI" id="CHEBI:30616"/>
        <dbReference type="ChEBI" id="CHEBI:83421"/>
        <dbReference type="ChEBI" id="CHEBI:456216"/>
        <dbReference type="EC" id="2.7.11.1"/>
    </reaction>
</comment>
<dbReference type="InterPro" id="IPR008271">
    <property type="entry name" value="Ser/Thr_kinase_AS"/>
</dbReference>
<keyword evidence="3" id="KW-0808">Transferase</keyword>
<keyword evidence="6" id="KW-0067">ATP-binding</keyword>
<evidence type="ECO:0000259" key="10">
    <source>
        <dbReference type="PROSITE" id="PS50011"/>
    </source>
</evidence>
<evidence type="ECO:0000256" key="1">
    <source>
        <dbReference type="ARBA" id="ARBA00012513"/>
    </source>
</evidence>
<feature type="compositionally biased region" description="Basic and acidic residues" evidence="9">
    <location>
        <begin position="11"/>
        <end position="22"/>
    </location>
</feature>
<comment type="catalytic activity">
    <reaction evidence="7">
        <text>L-threonyl-[protein] + ATP = O-phospho-L-threonyl-[protein] + ADP + H(+)</text>
        <dbReference type="Rhea" id="RHEA:46608"/>
        <dbReference type="Rhea" id="RHEA-COMP:11060"/>
        <dbReference type="Rhea" id="RHEA-COMP:11605"/>
        <dbReference type="ChEBI" id="CHEBI:15378"/>
        <dbReference type="ChEBI" id="CHEBI:30013"/>
        <dbReference type="ChEBI" id="CHEBI:30616"/>
        <dbReference type="ChEBI" id="CHEBI:61977"/>
        <dbReference type="ChEBI" id="CHEBI:456216"/>
        <dbReference type="EC" id="2.7.11.1"/>
    </reaction>
</comment>
<evidence type="ECO:0000256" key="3">
    <source>
        <dbReference type="ARBA" id="ARBA00022679"/>
    </source>
</evidence>
<dbReference type="PROSITE" id="PS50011">
    <property type="entry name" value="PROTEIN_KINASE_DOM"/>
    <property type="match status" value="1"/>
</dbReference>
<dbReference type="PROSITE" id="PS00108">
    <property type="entry name" value="PROTEIN_KINASE_ST"/>
    <property type="match status" value="1"/>
</dbReference>
<dbReference type="GO" id="GO:0005524">
    <property type="term" value="F:ATP binding"/>
    <property type="evidence" value="ECO:0007669"/>
    <property type="project" value="UniProtKB-KW"/>
</dbReference>
<dbReference type="Proteomes" id="UP000215289">
    <property type="component" value="Unassembled WGS sequence"/>
</dbReference>